<evidence type="ECO:0000256" key="4">
    <source>
        <dbReference type="ARBA" id="ARBA00022741"/>
    </source>
</evidence>
<dbReference type="InterPro" id="IPR036890">
    <property type="entry name" value="HATPase_C_sf"/>
</dbReference>
<sequence>MASSLRQTTRFAVFGVPMGMLTRALEQTPRPITLPYLLAQGGRPGEPPTPDVILRSAKYTQQELPVRLARRVRQFYSLPFIVGTNPYIQEVARLYASSFEHLSEIKPIETLEDNDHFVNELQKLVDDHAEVVPTLSRGFMECGEYMDSVKITNFLNAALHSRIGIRIIAEQHLALTATAKSSRNTDEMSPVRLTPTSVGIVDTEMAPADVIRQSSEYVRALCEATFEMAPEVVLEGQVDARTMGIPVHLDYVMTELLKNAFRATTETFLAARQAKKGPATITPITVTLASTPSHVSVRIRDAGGGIPPESMAHIFDYAYTTVKSGGEDANSAGGEDITDVSAGAMQSSMGTLAGLGYGLPLSRLYLGYFGMSSLDIVSLWGHVRKAHD</sequence>
<keyword evidence="6 8" id="KW-0067">ATP-binding</keyword>
<dbReference type="EMBL" id="CP119900">
    <property type="protein sequence ID" value="WFD21781.1"/>
    <property type="molecule type" value="Genomic_DNA"/>
</dbReference>
<dbReference type="GO" id="GO:0005759">
    <property type="term" value="C:mitochondrial matrix"/>
    <property type="evidence" value="ECO:0007669"/>
    <property type="project" value="UniProtKB-SubCell"/>
</dbReference>
<dbReference type="InterPro" id="IPR018955">
    <property type="entry name" value="BCDHK/PDK_N"/>
</dbReference>
<feature type="domain" description="Branched-chain alpha-ketoacid dehydrogenase kinase/Pyruvate dehydrogenase kinase N-terminal" evidence="10">
    <location>
        <begin position="31"/>
        <end position="191"/>
    </location>
</feature>
<evidence type="ECO:0000313" key="11">
    <source>
        <dbReference type="EMBL" id="WFD21781.1"/>
    </source>
</evidence>
<reference evidence="11" key="1">
    <citation type="submission" date="2023-03" db="EMBL/GenBank/DDBJ databases">
        <title>Mating type loci evolution in Malassezia.</title>
        <authorList>
            <person name="Coelho M.A."/>
        </authorList>
    </citation>
    <scope>NUCLEOTIDE SEQUENCE</scope>
    <source>
        <strain evidence="11">CBS 12830</strain>
    </source>
</reference>
<dbReference type="SUPFAM" id="SSF55874">
    <property type="entry name" value="ATPase domain of HSP90 chaperone/DNA topoisomerase II/histidine kinase"/>
    <property type="match status" value="1"/>
</dbReference>
<keyword evidence="12" id="KW-1185">Reference proteome</keyword>
<keyword evidence="2" id="KW-0597">Phosphoprotein</keyword>
<dbReference type="Pfam" id="PF02518">
    <property type="entry name" value="HATPase_c"/>
    <property type="match status" value="1"/>
</dbReference>
<feature type="domain" description="Histidine kinase/HSP90-like ATPase" evidence="9">
    <location>
        <begin position="246"/>
        <end position="326"/>
    </location>
</feature>
<dbReference type="GO" id="GO:0004740">
    <property type="term" value="F:pyruvate dehydrogenase (acetyl-transferring) kinase activity"/>
    <property type="evidence" value="ECO:0007669"/>
    <property type="project" value="TreeGrafter"/>
</dbReference>
<dbReference type="GO" id="GO:0010906">
    <property type="term" value="P:regulation of glucose metabolic process"/>
    <property type="evidence" value="ECO:0007669"/>
    <property type="project" value="TreeGrafter"/>
</dbReference>
<evidence type="ECO:0000313" key="12">
    <source>
        <dbReference type="Proteomes" id="UP001214415"/>
    </source>
</evidence>
<dbReference type="PANTHER" id="PTHR11947">
    <property type="entry name" value="PYRUVATE DEHYDROGENASE KINASE"/>
    <property type="match status" value="1"/>
</dbReference>
<evidence type="ECO:0000256" key="7">
    <source>
        <dbReference type="ARBA" id="ARBA00023128"/>
    </source>
</evidence>
<dbReference type="Gene3D" id="1.20.140.20">
    <property type="entry name" value="Alpha-ketoacid/pyruvate dehydrogenase kinase, N-terminal domain"/>
    <property type="match status" value="1"/>
</dbReference>
<keyword evidence="3 8" id="KW-0808">Transferase</keyword>
<proteinExistence type="inferred from homology"/>
<organism evidence="11 12">
    <name type="scientific">Malassezia equina</name>
    <dbReference type="NCBI Taxonomy" id="1381935"/>
    <lineage>
        <taxon>Eukaryota</taxon>
        <taxon>Fungi</taxon>
        <taxon>Dikarya</taxon>
        <taxon>Basidiomycota</taxon>
        <taxon>Ustilaginomycotina</taxon>
        <taxon>Malasseziomycetes</taxon>
        <taxon>Malasseziales</taxon>
        <taxon>Malasseziaceae</taxon>
        <taxon>Malassezia</taxon>
    </lineage>
</organism>
<keyword evidence="5 8" id="KW-0418">Kinase</keyword>
<evidence type="ECO:0000259" key="10">
    <source>
        <dbReference type="Pfam" id="PF10436"/>
    </source>
</evidence>
<comment type="similarity">
    <text evidence="1 8">Belongs to the PDK/BCKDK protein kinase family.</text>
</comment>
<gene>
    <name evidence="11" type="ORF">MEQU1_000437</name>
</gene>
<dbReference type="InterPro" id="IPR036784">
    <property type="entry name" value="AK/P_DHK_N_sf"/>
</dbReference>
<evidence type="ECO:0000256" key="1">
    <source>
        <dbReference type="ARBA" id="ARBA00006155"/>
    </source>
</evidence>
<dbReference type="Proteomes" id="UP001214415">
    <property type="component" value="Chromosome 1"/>
</dbReference>
<comment type="subcellular location">
    <subcellularLocation>
        <location evidence="8">Mitochondrion matrix</location>
    </subcellularLocation>
</comment>
<evidence type="ECO:0000256" key="8">
    <source>
        <dbReference type="RuleBase" id="RU366032"/>
    </source>
</evidence>
<dbReference type="SUPFAM" id="SSF69012">
    <property type="entry name" value="alpha-ketoacid dehydrogenase kinase, N-terminal domain"/>
    <property type="match status" value="1"/>
</dbReference>
<evidence type="ECO:0000256" key="3">
    <source>
        <dbReference type="ARBA" id="ARBA00022679"/>
    </source>
</evidence>
<name>A0AAF0EFK2_9BASI</name>
<dbReference type="PANTHER" id="PTHR11947:SF20">
    <property type="entry name" value="[3-METHYL-2-OXOBUTANOATE DEHYDROGENASE [LIPOAMIDE]] KINASE, MITOCHONDRIAL"/>
    <property type="match status" value="1"/>
</dbReference>
<keyword evidence="7 8" id="KW-0496">Mitochondrion</keyword>
<accession>A0AAF0EFK2</accession>
<dbReference type="InterPro" id="IPR039028">
    <property type="entry name" value="BCKD/PDK"/>
</dbReference>
<evidence type="ECO:0000256" key="6">
    <source>
        <dbReference type="ARBA" id="ARBA00022840"/>
    </source>
</evidence>
<evidence type="ECO:0000256" key="5">
    <source>
        <dbReference type="ARBA" id="ARBA00022777"/>
    </source>
</evidence>
<evidence type="ECO:0000259" key="9">
    <source>
        <dbReference type="Pfam" id="PF02518"/>
    </source>
</evidence>
<dbReference type="AlphaFoldDB" id="A0AAF0EFK2"/>
<dbReference type="EC" id="2.7.11.-" evidence="8"/>
<protein>
    <recommendedName>
        <fullName evidence="8">Protein-serine/threonine kinase</fullName>
        <ecNumber evidence="8">2.7.11.-</ecNumber>
    </recommendedName>
</protein>
<evidence type="ECO:0000256" key="2">
    <source>
        <dbReference type="ARBA" id="ARBA00022553"/>
    </source>
</evidence>
<dbReference type="Pfam" id="PF10436">
    <property type="entry name" value="BCDHK_Adom3"/>
    <property type="match status" value="1"/>
</dbReference>
<dbReference type="GO" id="GO:0005524">
    <property type="term" value="F:ATP binding"/>
    <property type="evidence" value="ECO:0007669"/>
    <property type="project" value="UniProtKB-UniRule"/>
</dbReference>
<keyword evidence="4 8" id="KW-0547">Nucleotide-binding</keyword>
<dbReference type="InterPro" id="IPR003594">
    <property type="entry name" value="HATPase_dom"/>
</dbReference>
<dbReference type="Gene3D" id="3.30.565.10">
    <property type="entry name" value="Histidine kinase-like ATPase, C-terminal domain"/>
    <property type="match status" value="1"/>
</dbReference>